<reference evidence="2" key="1">
    <citation type="submission" date="2014-05" db="EMBL/GenBank/DDBJ databases">
        <title>The transcriptome of the halophilic microalga Tetraselmis sp. GSL018 isolated from the Great Salt Lake, Utah.</title>
        <authorList>
            <person name="Jinkerson R.E."/>
            <person name="D'Adamo S."/>
            <person name="Posewitz M.C."/>
        </authorList>
    </citation>
    <scope>NUCLEOTIDE SEQUENCE</scope>
    <source>
        <strain evidence="2">GSL018</strain>
    </source>
</reference>
<accession>A0A061R949</accession>
<keyword evidence="1" id="KW-0472">Membrane</keyword>
<sequence length="226" mass="24647">MAILSQTEFLFRVCVYRSDAGSVGTVRHARGSTCLGGTKLAGLSRRQIICAAHSNRANNDRSVFGLHEGRSSSLQEAKEAHDTCSLLHGKQREDCYANFGCDADRVERYLGPVISLESKLPESSDPKRLSRLRLPAGLAVKMACQAIVAVGLACLVVMEIFLNVASSLAMGSRAVGEMLQRLLQPRNSETLDSDAEKFYTFDAERLTFKEYHGMDGNSQSAAQQGK</sequence>
<feature type="transmembrane region" description="Helical" evidence="1">
    <location>
        <begin position="138"/>
        <end position="162"/>
    </location>
</feature>
<proteinExistence type="predicted"/>
<dbReference type="EMBL" id="GBEZ01019382">
    <property type="protein sequence ID" value="JAC67170.1"/>
    <property type="molecule type" value="Transcribed_RNA"/>
</dbReference>
<keyword evidence="1" id="KW-0812">Transmembrane</keyword>
<organism evidence="2">
    <name type="scientific">Tetraselmis sp. GSL018</name>
    <dbReference type="NCBI Taxonomy" id="582737"/>
    <lineage>
        <taxon>Eukaryota</taxon>
        <taxon>Viridiplantae</taxon>
        <taxon>Chlorophyta</taxon>
        <taxon>core chlorophytes</taxon>
        <taxon>Chlorodendrophyceae</taxon>
        <taxon>Chlorodendrales</taxon>
        <taxon>Chlorodendraceae</taxon>
        <taxon>Tetraselmis</taxon>
    </lineage>
</organism>
<keyword evidence="1" id="KW-1133">Transmembrane helix</keyword>
<evidence type="ECO:0000313" key="2">
    <source>
        <dbReference type="EMBL" id="JAC67170.1"/>
    </source>
</evidence>
<gene>
    <name evidence="2" type="ORF">TSPGSL018_11820</name>
</gene>
<name>A0A061R949_9CHLO</name>
<evidence type="ECO:0000256" key="1">
    <source>
        <dbReference type="SAM" id="Phobius"/>
    </source>
</evidence>
<protein>
    <submittedName>
        <fullName evidence="2">Uncharacterized protein</fullName>
    </submittedName>
</protein>
<dbReference type="AlphaFoldDB" id="A0A061R949"/>